<feature type="transmembrane region" description="Helical" evidence="5">
    <location>
        <begin position="135"/>
        <end position="152"/>
    </location>
</feature>
<dbReference type="GeneID" id="19323608"/>
<organism evidence="6 7">
    <name type="scientific">Phaeoacremonium minimum (strain UCR-PA7)</name>
    <name type="common">Esca disease fungus</name>
    <name type="synonym">Togninia minima</name>
    <dbReference type="NCBI Taxonomy" id="1286976"/>
    <lineage>
        <taxon>Eukaryota</taxon>
        <taxon>Fungi</taxon>
        <taxon>Dikarya</taxon>
        <taxon>Ascomycota</taxon>
        <taxon>Pezizomycotina</taxon>
        <taxon>Sordariomycetes</taxon>
        <taxon>Sordariomycetidae</taxon>
        <taxon>Togniniales</taxon>
        <taxon>Togniniaceae</taxon>
        <taxon>Phaeoacremonium</taxon>
    </lineage>
</organism>
<protein>
    <submittedName>
        <fullName evidence="6">Putative maltose permease protein</fullName>
    </submittedName>
</protein>
<feature type="transmembrane region" description="Helical" evidence="5">
    <location>
        <begin position="279"/>
        <end position="300"/>
    </location>
</feature>
<dbReference type="KEGG" id="tmn:UCRPA7_3276"/>
<feature type="transmembrane region" description="Helical" evidence="5">
    <location>
        <begin position="215"/>
        <end position="237"/>
    </location>
</feature>
<evidence type="ECO:0000256" key="1">
    <source>
        <dbReference type="ARBA" id="ARBA00004141"/>
    </source>
</evidence>
<keyword evidence="2 5" id="KW-0812">Transmembrane</keyword>
<feature type="transmembrane region" description="Helical" evidence="5">
    <location>
        <begin position="158"/>
        <end position="175"/>
    </location>
</feature>
<evidence type="ECO:0000256" key="5">
    <source>
        <dbReference type="SAM" id="Phobius"/>
    </source>
</evidence>
<proteinExistence type="predicted"/>
<dbReference type="Pfam" id="PF00083">
    <property type="entry name" value="Sugar_tr"/>
    <property type="match status" value="1"/>
</dbReference>
<dbReference type="AlphaFoldDB" id="R8BPL8"/>
<evidence type="ECO:0000313" key="7">
    <source>
        <dbReference type="Proteomes" id="UP000014074"/>
    </source>
</evidence>
<dbReference type="eggNOG" id="KOG0254">
    <property type="taxonomic scope" value="Eukaryota"/>
</dbReference>
<dbReference type="GO" id="GO:0005351">
    <property type="term" value="F:carbohydrate:proton symporter activity"/>
    <property type="evidence" value="ECO:0007669"/>
    <property type="project" value="TreeGrafter"/>
</dbReference>
<feature type="transmembrane region" description="Helical" evidence="5">
    <location>
        <begin position="249"/>
        <end position="267"/>
    </location>
</feature>
<reference evidence="7" key="1">
    <citation type="journal article" date="2013" name="Genome Announc.">
        <title>Draft genome sequence of the ascomycete Phaeoacremonium aleophilum strain UCR-PA7, a causal agent of the esca disease complex in grapevines.</title>
        <authorList>
            <person name="Blanco-Ulate B."/>
            <person name="Rolshausen P."/>
            <person name="Cantu D."/>
        </authorList>
    </citation>
    <scope>NUCLEOTIDE SEQUENCE [LARGE SCALE GENOMIC DNA]</scope>
    <source>
        <strain evidence="7">UCR-PA7</strain>
    </source>
</reference>
<dbReference type="OrthoDB" id="4062836at2759"/>
<dbReference type="PANTHER" id="PTHR48022:SF83">
    <property type="entry name" value="MAJOR FACILITATOR SUPERFAMILY (MFS) PROFILE DOMAIN-CONTAINING PROTEIN"/>
    <property type="match status" value="1"/>
</dbReference>
<dbReference type="HOGENOM" id="CLU_839871_0_0_1"/>
<evidence type="ECO:0000313" key="6">
    <source>
        <dbReference type="EMBL" id="EOO01286.1"/>
    </source>
</evidence>
<evidence type="ECO:0000256" key="2">
    <source>
        <dbReference type="ARBA" id="ARBA00022692"/>
    </source>
</evidence>
<dbReference type="PANTHER" id="PTHR48022">
    <property type="entry name" value="PLASTIDIC GLUCOSE TRANSPORTER 4"/>
    <property type="match status" value="1"/>
</dbReference>
<dbReference type="InterPro" id="IPR050360">
    <property type="entry name" value="MFS_Sugar_Transporters"/>
</dbReference>
<feature type="transmembrane region" description="Helical" evidence="5">
    <location>
        <begin position="182"/>
        <end position="203"/>
    </location>
</feature>
<keyword evidence="4 5" id="KW-0472">Membrane</keyword>
<name>R8BPL8_PHAM7</name>
<dbReference type="Gene3D" id="1.20.1250.20">
    <property type="entry name" value="MFS general substrate transporter like domains"/>
    <property type="match status" value="2"/>
</dbReference>
<dbReference type="EMBL" id="KB933036">
    <property type="protein sequence ID" value="EOO01286.1"/>
    <property type="molecule type" value="Genomic_DNA"/>
</dbReference>
<evidence type="ECO:0000256" key="4">
    <source>
        <dbReference type="ARBA" id="ARBA00023136"/>
    </source>
</evidence>
<dbReference type="Proteomes" id="UP000014074">
    <property type="component" value="Unassembled WGS sequence"/>
</dbReference>
<evidence type="ECO:0000256" key="3">
    <source>
        <dbReference type="ARBA" id="ARBA00022989"/>
    </source>
</evidence>
<dbReference type="InterPro" id="IPR005828">
    <property type="entry name" value="MFS_sugar_transport-like"/>
</dbReference>
<dbReference type="RefSeq" id="XP_007914011.1">
    <property type="nucleotide sequence ID" value="XM_007915820.1"/>
</dbReference>
<keyword evidence="7" id="KW-1185">Reference proteome</keyword>
<dbReference type="SUPFAM" id="SSF103473">
    <property type="entry name" value="MFS general substrate transporter"/>
    <property type="match status" value="2"/>
</dbReference>
<comment type="subcellular location">
    <subcellularLocation>
        <location evidence="1">Membrane</location>
        <topology evidence="1">Multi-pass membrane protein</topology>
    </subcellularLocation>
</comment>
<keyword evidence="3 5" id="KW-1133">Transmembrane helix</keyword>
<dbReference type="InterPro" id="IPR036259">
    <property type="entry name" value="MFS_trans_sf"/>
</dbReference>
<dbReference type="GO" id="GO:0016020">
    <property type="term" value="C:membrane"/>
    <property type="evidence" value="ECO:0007669"/>
    <property type="project" value="UniProtKB-SubCell"/>
</dbReference>
<accession>R8BPL8</accession>
<gene>
    <name evidence="6" type="ORF">UCRPA7_3276</name>
</gene>
<sequence length="331" mass="36746">MGTAKPDVTMAEDSKLERQESNVVADVKHLETAADEATNLEHTLSVTEAFSTYPMAVVWSVLFCVCIIMDGYDSDLITNFYGLPAFQRKYGYLYKDSYVVAAPWQTALAMSSPVGRVIGGAIQGYVAEWFGRKKTLIFCLFLLSGFIFITFFAQNNAVLLVALGFMGTCLSFFLIPRFGRRTLYFGGLCTLTCLMLLIGFMGIAPNRPAIVNAEAALLIVWFFIYFLTVGPVAYVIFSETSATRLRGPTVAIALIAYSCLGIVYNVASPYLLNSTEANLGAKTGLIYGSISLLSCIWVYFRLPECKGRTFEELDIMFERKVPTQQFKDYVI</sequence>